<evidence type="ECO:0000256" key="2">
    <source>
        <dbReference type="ARBA" id="ARBA00023136"/>
    </source>
</evidence>
<proteinExistence type="predicted"/>
<dbReference type="EMBL" id="VJWE01000016">
    <property type="protein sequence ID" value="TWG34783.1"/>
    <property type="molecule type" value="Genomic_DNA"/>
</dbReference>
<dbReference type="GeneID" id="51112835"/>
<dbReference type="PANTHER" id="PTHR35603:SF2">
    <property type="entry name" value="OUTER MEMBRANE LIPOPROTEIN"/>
    <property type="match status" value="1"/>
</dbReference>
<feature type="chain" id="PRO_5021794010" evidence="3">
    <location>
        <begin position="20"/>
        <end position="220"/>
    </location>
</feature>
<comment type="subcellular location">
    <subcellularLocation>
        <location evidence="1">Membrane</location>
    </subcellularLocation>
</comment>
<evidence type="ECO:0000259" key="4">
    <source>
        <dbReference type="Pfam" id="PF05433"/>
    </source>
</evidence>
<comment type="caution">
    <text evidence="5">The sequence shown here is derived from an EMBL/GenBank/DDBJ whole genome shotgun (WGS) entry which is preliminary data.</text>
</comment>
<evidence type="ECO:0000256" key="1">
    <source>
        <dbReference type="ARBA" id="ARBA00004370"/>
    </source>
</evidence>
<dbReference type="Pfam" id="PF05433">
    <property type="entry name" value="Rick_17kDa_Anti"/>
    <property type="match status" value="1"/>
</dbReference>
<reference evidence="5 6" key="1">
    <citation type="journal article" date="2015" name="Stand. Genomic Sci.">
        <title>Genomic Encyclopedia of Bacterial and Archaeal Type Strains, Phase III: the genomes of soil and plant-associated and newly described type strains.</title>
        <authorList>
            <person name="Whitman W.B."/>
            <person name="Woyke T."/>
            <person name="Klenk H.P."/>
            <person name="Zhou Y."/>
            <person name="Lilburn T.G."/>
            <person name="Beck B.J."/>
            <person name="De Vos P."/>
            <person name="Vandamme P."/>
            <person name="Eisen J.A."/>
            <person name="Garrity G."/>
            <person name="Hugenholtz P."/>
            <person name="Kyrpides N.C."/>
        </authorList>
    </citation>
    <scope>NUCLEOTIDE SEQUENCE [LARGE SCALE GENOMIC DNA]</scope>
    <source>
        <strain evidence="5 6">DSM 64</strain>
    </source>
</reference>
<dbReference type="GO" id="GO:0019867">
    <property type="term" value="C:outer membrane"/>
    <property type="evidence" value="ECO:0007669"/>
    <property type="project" value="InterPro"/>
</dbReference>
<dbReference type="InterPro" id="IPR051407">
    <property type="entry name" value="Bact_OM_lipoprot/Surf_antigen"/>
</dbReference>
<keyword evidence="2" id="KW-0472">Membrane</keyword>
<organism evidence="5 6">
    <name type="scientific">Acidovorax delafieldii</name>
    <name type="common">Pseudomonas delafieldii</name>
    <dbReference type="NCBI Taxonomy" id="47920"/>
    <lineage>
        <taxon>Bacteria</taxon>
        <taxon>Pseudomonadati</taxon>
        <taxon>Pseudomonadota</taxon>
        <taxon>Betaproteobacteria</taxon>
        <taxon>Burkholderiales</taxon>
        <taxon>Comamonadaceae</taxon>
        <taxon>Acidovorax</taxon>
    </lineage>
</organism>
<feature type="domain" description="Glycine zipper 2TM" evidence="4">
    <location>
        <begin position="56"/>
        <end position="97"/>
    </location>
</feature>
<dbReference type="PANTHER" id="PTHR35603">
    <property type="match status" value="1"/>
</dbReference>
<sequence length="220" mass="23450">MKKIVIFSALAAVAVVASAQEQGRVLSATPIIQQVGVPQQVCGNETVYNGNRTTGAGAVIGAIAGGAVGNTIGKGSGRAAATAIGVLGGAVVGNQIEGNGQPQYQNVQRCSTETYYENRTVGYNVVYEYAGRQYTTRTQNDPGRWIPVNVQPAGQTYSTQPDPYAAQGVYSQPGVVTSTYPVQPVYQAPPTYVTPPVTVIEYGYDSGRPYYPHHRNPYWR</sequence>
<dbReference type="InterPro" id="IPR008816">
    <property type="entry name" value="Gly_zipper_2TM_dom"/>
</dbReference>
<evidence type="ECO:0000313" key="6">
    <source>
        <dbReference type="Proteomes" id="UP000321485"/>
    </source>
</evidence>
<feature type="signal peptide" evidence="3">
    <location>
        <begin position="1"/>
        <end position="19"/>
    </location>
</feature>
<evidence type="ECO:0000256" key="3">
    <source>
        <dbReference type="SAM" id="SignalP"/>
    </source>
</evidence>
<dbReference type="NCBIfam" id="NF008437">
    <property type="entry name" value="PRK11280.1"/>
    <property type="match status" value="1"/>
</dbReference>
<gene>
    <name evidence="5" type="ORF">ATF69_3791</name>
</gene>
<accession>A0A561XFA3</accession>
<dbReference type="Proteomes" id="UP000321485">
    <property type="component" value="Unassembled WGS sequence"/>
</dbReference>
<dbReference type="AlphaFoldDB" id="A0A561XFA3"/>
<protein>
    <submittedName>
        <fullName evidence="5">Uncharacterized protein YcfJ</fullName>
    </submittedName>
</protein>
<keyword evidence="3" id="KW-0732">Signal</keyword>
<dbReference type="RefSeq" id="WP_056063736.1">
    <property type="nucleotide sequence ID" value="NZ_CAXUPI020000002.1"/>
</dbReference>
<evidence type="ECO:0000313" key="5">
    <source>
        <dbReference type="EMBL" id="TWG34783.1"/>
    </source>
</evidence>
<name>A0A561XFA3_ACIDE</name>